<comment type="caution">
    <text evidence="2">The sequence shown here is derived from an EMBL/GenBank/DDBJ whole genome shotgun (WGS) entry which is preliminary data.</text>
</comment>
<organism evidence="2 3">
    <name type="scientific">Halosaccharopolyspora lacisalsi</name>
    <dbReference type="NCBI Taxonomy" id="1000566"/>
    <lineage>
        <taxon>Bacteria</taxon>
        <taxon>Bacillati</taxon>
        <taxon>Actinomycetota</taxon>
        <taxon>Actinomycetes</taxon>
        <taxon>Pseudonocardiales</taxon>
        <taxon>Pseudonocardiaceae</taxon>
        <taxon>Halosaccharopolyspora</taxon>
    </lineage>
</organism>
<sequence length="473" mass="51370">MAFADQIANRPTPTLKLADPDGTPRFPVIVVAGEPGSGKSHTAAANTGDSRIGRSYWIELGVNNEGIGREYSQVPGSDYKLIDHNGSFEDLFGQLLAVREQAEHDLNTTGKPSLLIIDDVSGLWEQIKAWTYHRAENSKAGRKTLEEDPDAAVDVGRNLWNDARSRYAQFMAQIVSFPGPVVLLAQAKEVSGTDDNGRPTKVTEWKIECHESLPSYATAIVRLDVGKPARLTKLRSPVPGQNINTSDQPVNLGTLDTANVAFDYLKADRAVIRRLRTNGVNVDALPDTPVDQRWEDALAQVLSGEMAHRGTDLLASAAKKFVRDDGSEHEFVARVRDAVEGNKQPATTPTESDSAPEYPPRNSLSSPMVEHSAPEQSGADDTAGQIHATMVASEQTDHDTGDESGDDTQSDADAYRAALNAINTNDPDQLTAAREIRDNLQDATSMDELARIRLFNRADKMVTAMTPAESSTT</sequence>
<dbReference type="SUPFAM" id="SSF52540">
    <property type="entry name" value="P-loop containing nucleoside triphosphate hydrolases"/>
    <property type="match status" value="1"/>
</dbReference>
<evidence type="ECO:0000313" key="3">
    <source>
        <dbReference type="Proteomes" id="UP000569329"/>
    </source>
</evidence>
<evidence type="ECO:0008006" key="4">
    <source>
        <dbReference type="Google" id="ProtNLM"/>
    </source>
</evidence>
<feature type="region of interest" description="Disordered" evidence="1">
    <location>
        <begin position="336"/>
        <end position="381"/>
    </location>
</feature>
<dbReference type="EMBL" id="JACGWZ010000011">
    <property type="protein sequence ID" value="MBA8827862.1"/>
    <property type="molecule type" value="Genomic_DNA"/>
</dbReference>
<dbReference type="RefSeq" id="WP_182547015.1">
    <property type="nucleotide sequence ID" value="NZ_JACGWZ010000011.1"/>
</dbReference>
<protein>
    <recommendedName>
        <fullName evidence="4">AAA domain-containing protein</fullName>
    </recommendedName>
</protein>
<keyword evidence="3" id="KW-1185">Reference proteome</keyword>
<gene>
    <name evidence="2" type="ORF">FHX42_005269</name>
</gene>
<dbReference type="Proteomes" id="UP000569329">
    <property type="component" value="Unassembled WGS sequence"/>
</dbReference>
<feature type="compositionally biased region" description="Polar residues" evidence="1">
    <location>
        <begin position="344"/>
        <end position="353"/>
    </location>
</feature>
<dbReference type="AlphaFoldDB" id="A0A839E0Y9"/>
<name>A0A839E0Y9_9PSEU</name>
<proteinExistence type="predicted"/>
<accession>A0A839E0Y9</accession>
<evidence type="ECO:0000256" key="1">
    <source>
        <dbReference type="SAM" id="MobiDB-lite"/>
    </source>
</evidence>
<evidence type="ECO:0000313" key="2">
    <source>
        <dbReference type="EMBL" id="MBA8827862.1"/>
    </source>
</evidence>
<dbReference type="InterPro" id="IPR027417">
    <property type="entry name" value="P-loop_NTPase"/>
</dbReference>
<reference evidence="2 3" key="1">
    <citation type="submission" date="2020-07" db="EMBL/GenBank/DDBJ databases">
        <title>Sequencing the genomes of 1000 actinobacteria strains.</title>
        <authorList>
            <person name="Klenk H.-P."/>
        </authorList>
    </citation>
    <scope>NUCLEOTIDE SEQUENCE [LARGE SCALE GENOMIC DNA]</scope>
    <source>
        <strain evidence="2 3">DSM 45975</strain>
    </source>
</reference>